<gene>
    <name evidence="4" type="ORF">FUAX_30880</name>
</gene>
<dbReference type="AlphaFoldDB" id="A0AAU9CEU4"/>
<dbReference type="Proteomes" id="UP001348817">
    <property type="component" value="Chromosome"/>
</dbReference>
<evidence type="ECO:0000259" key="3">
    <source>
        <dbReference type="Pfam" id="PF01103"/>
    </source>
</evidence>
<dbReference type="Gene3D" id="2.40.160.50">
    <property type="entry name" value="membrane protein fhac: a member of the omp85/tpsb transporter family"/>
    <property type="match status" value="1"/>
</dbReference>
<dbReference type="Pfam" id="PF01103">
    <property type="entry name" value="Omp85"/>
    <property type="match status" value="1"/>
</dbReference>
<keyword evidence="5" id="KW-1185">Reference proteome</keyword>
<proteinExistence type="predicted"/>
<dbReference type="EMBL" id="AP025314">
    <property type="protein sequence ID" value="BDD10656.1"/>
    <property type="molecule type" value="Genomic_DNA"/>
</dbReference>
<name>A0AAU9CEU4_9BACT</name>
<evidence type="ECO:0000313" key="4">
    <source>
        <dbReference type="EMBL" id="BDD10656.1"/>
    </source>
</evidence>
<dbReference type="GO" id="GO:0019867">
    <property type="term" value="C:outer membrane"/>
    <property type="evidence" value="ECO:0007669"/>
    <property type="project" value="InterPro"/>
</dbReference>
<evidence type="ECO:0000313" key="5">
    <source>
        <dbReference type="Proteomes" id="UP001348817"/>
    </source>
</evidence>
<keyword evidence="2" id="KW-0472">Membrane</keyword>
<dbReference type="Gene3D" id="3.10.20.310">
    <property type="entry name" value="membrane protein fhac"/>
    <property type="match status" value="1"/>
</dbReference>
<organism evidence="4 5">
    <name type="scientific">Fulvitalea axinellae</name>
    <dbReference type="NCBI Taxonomy" id="1182444"/>
    <lineage>
        <taxon>Bacteria</taxon>
        <taxon>Pseudomonadati</taxon>
        <taxon>Bacteroidota</taxon>
        <taxon>Cytophagia</taxon>
        <taxon>Cytophagales</taxon>
        <taxon>Persicobacteraceae</taxon>
        <taxon>Fulvitalea</taxon>
    </lineage>
</organism>
<protein>
    <submittedName>
        <fullName evidence="4">Membrane protein</fullName>
    </submittedName>
</protein>
<dbReference type="RefSeq" id="WP_338392198.1">
    <property type="nucleotide sequence ID" value="NZ_AP025314.1"/>
</dbReference>
<comment type="subcellular location">
    <subcellularLocation>
        <location evidence="1">Membrane</location>
    </subcellularLocation>
</comment>
<sequence length="824" mass="93680">MLKKQRFEIKGNTPADLDEIMELARPIPKKPLLSLRPGVYLYETGKRRLDTAKIRKRQRKVRDKYNLKIKELEADSSDFLALEEKRRKDLIALAPGEGSDKEKIDRINSKADKKEAKIIRKRQAKSGKLLKARNKKTERLNDKIEKGNFMMRMGSPLVLLDSSAIRRSAIQMRLYLETNGHFRAKTSFNVETKGKTSTVIYKIAPGPVYTIDSVMSVRSDNSGLAKVIDDGKSGSLIKKGDVYNQANFIKERERIESLAKEAGYFDFNRRHVKILTDTTGQDHKVWVRPKITTPNDVQHKAYTIDSVNFITDAQLDHLTEQRKSTIRNDINFQYHKHKYSEKVLSLKTLVRPGTPYNSNKVSATRSQLNGLNMFRQTKIEFDSIDGKFVANINVEPVKKNSLSTEVGIDVTQGEPGPYVNLGYLTRNPFGGLEQLQISGRYDLEGVIDVNQLTKYREGGVNAKLFLPQFLIPLSKNNEANPYKWFNQQTVINAGWNLTETNDFKRTAFNTSIDYNWESKNRQKKYRLRWLEVNYINSSDISDNWEKYLFEQREKGSNEILQYSPSVITSTSFSANYNFGVNPLAPKEGSTLKFDFEMAGTWINLYDPSASTSTAETQEPNDPGLSRSIPDTLQYYQFLKTNIEFKKYFPVNEKTTLATGIEVGVGLPYGISEKLPLEKSFVLGGTKMRAWQFARIGPGGYQPPDSLSRIRRYGDIKIYSFMELRRQLIGRLGGSLFLEAGNVWLMNEDETFENGHFKFDSFIDQLGISGGYSINLDFSPLLISVGVGLKLRDPATGANAHKLKAKSLLGQDSESELFIGIGYTF</sequence>
<evidence type="ECO:0000256" key="2">
    <source>
        <dbReference type="ARBA" id="ARBA00023136"/>
    </source>
</evidence>
<reference evidence="4 5" key="1">
    <citation type="submission" date="2021-12" db="EMBL/GenBank/DDBJ databases">
        <title>Genome sequencing of bacteria with rrn-lacking chromosome and rrn-plasmid.</title>
        <authorList>
            <person name="Anda M."/>
            <person name="Iwasaki W."/>
        </authorList>
    </citation>
    <scope>NUCLEOTIDE SEQUENCE [LARGE SCALE GENOMIC DNA]</scope>
    <source>
        <strain evidence="4 5">DSM 100852</strain>
    </source>
</reference>
<evidence type="ECO:0000256" key="1">
    <source>
        <dbReference type="ARBA" id="ARBA00004370"/>
    </source>
</evidence>
<feature type="domain" description="Bacterial surface antigen (D15)" evidence="3">
    <location>
        <begin position="487"/>
        <end position="793"/>
    </location>
</feature>
<dbReference type="InterPro" id="IPR000184">
    <property type="entry name" value="Bac_surfAg_D15"/>
</dbReference>
<dbReference type="KEGG" id="fax:FUAX_30880"/>
<accession>A0AAU9CEU4</accession>